<dbReference type="InterPro" id="IPR052428">
    <property type="entry name" value="Autophagy_HostDef_Reg"/>
</dbReference>
<dbReference type="GO" id="GO:0061910">
    <property type="term" value="P:autophagosome-endosome fusion"/>
    <property type="evidence" value="ECO:0007669"/>
    <property type="project" value="TreeGrafter"/>
</dbReference>
<dbReference type="Ensembl" id="ENSDCDT00010050407.1">
    <property type="protein sequence ID" value="ENSDCDP00010040532.1"/>
    <property type="gene ID" value="ENSDCDG00010025868.1"/>
</dbReference>
<dbReference type="GeneTree" id="ENSGT00940000160585"/>
<protein>
    <recommendedName>
        <fullName evidence="1">Rubicon Homology domain-containing protein</fullName>
    </recommendedName>
</protein>
<dbReference type="PANTHER" id="PTHR45971">
    <property type="entry name" value="PHOX (PX) DOMAIN-CONTAINING PROTEIN"/>
    <property type="match status" value="1"/>
</dbReference>
<dbReference type="GO" id="GO:0000421">
    <property type="term" value="C:autophagosome membrane"/>
    <property type="evidence" value="ECO:0007669"/>
    <property type="project" value="TreeGrafter"/>
</dbReference>
<evidence type="ECO:0000259" key="1">
    <source>
        <dbReference type="SMART" id="SM01175"/>
    </source>
</evidence>
<dbReference type="GO" id="GO:0061909">
    <property type="term" value="P:autophagosome-lysosome fusion"/>
    <property type="evidence" value="ECO:0007669"/>
    <property type="project" value="TreeGrafter"/>
</dbReference>
<proteinExistence type="predicted"/>
<dbReference type="GO" id="GO:1901981">
    <property type="term" value="F:phosphatidylinositol phosphate binding"/>
    <property type="evidence" value="ECO:0007669"/>
    <property type="project" value="TreeGrafter"/>
</dbReference>
<reference evidence="2" key="2">
    <citation type="submission" date="2025-08" db="UniProtKB">
        <authorList>
            <consortium name="Ensembl"/>
        </authorList>
    </citation>
    <scope>IDENTIFICATION</scope>
</reference>
<keyword evidence="3" id="KW-1185">Reference proteome</keyword>
<dbReference type="InterPro" id="IPR025258">
    <property type="entry name" value="RH_dom"/>
</dbReference>
<accession>A0AAY4D4V9</accession>
<evidence type="ECO:0000313" key="3">
    <source>
        <dbReference type="Proteomes" id="UP000694580"/>
    </source>
</evidence>
<dbReference type="PANTHER" id="PTHR45971:SF2">
    <property type="entry name" value="PROTEIN ASSOCIATED WITH UVRAG AS AUTOPHAGY ENHANCER"/>
    <property type="match status" value="1"/>
</dbReference>
<dbReference type="Proteomes" id="UP000694580">
    <property type="component" value="Chromosome 20"/>
</dbReference>
<reference evidence="2 3" key="1">
    <citation type="submission" date="2020-06" db="EMBL/GenBank/DDBJ databases">
        <authorList>
            <consortium name="Wellcome Sanger Institute Data Sharing"/>
        </authorList>
    </citation>
    <scope>NUCLEOTIDE SEQUENCE [LARGE SCALE GENOMIC DNA]</scope>
</reference>
<evidence type="ECO:0000313" key="2">
    <source>
        <dbReference type="Ensembl" id="ENSDCDP00010040532.1"/>
    </source>
</evidence>
<name>A0AAY4D4V9_9TELE</name>
<dbReference type="SMART" id="SM01175">
    <property type="entry name" value="DUF4206"/>
    <property type="match status" value="1"/>
</dbReference>
<dbReference type="Pfam" id="PF13901">
    <property type="entry name" value="RH_dom"/>
    <property type="match status" value="1"/>
</dbReference>
<reference evidence="2" key="3">
    <citation type="submission" date="2025-09" db="UniProtKB">
        <authorList>
            <consortium name="Ensembl"/>
        </authorList>
    </citation>
    <scope>IDENTIFICATION</scope>
</reference>
<dbReference type="GO" id="GO:0097352">
    <property type="term" value="P:autophagosome maturation"/>
    <property type="evidence" value="ECO:0007669"/>
    <property type="project" value="TreeGrafter"/>
</dbReference>
<organism evidence="2 3">
    <name type="scientific">Denticeps clupeoides</name>
    <name type="common">denticle herring</name>
    <dbReference type="NCBI Taxonomy" id="299321"/>
    <lineage>
        <taxon>Eukaryota</taxon>
        <taxon>Metazoa</taxon>
        <taxon>Chordata</taxon>
        <taxon>Craniata</taxon>
        <taxon>Vertebrata</taxon>
        <taxon>Euteleostomi</taxon>
        <taxon>Actinopterygii</taxon>
        <taxon>Neopterygii</taxon>
        <taxon>Teleostei</taxon>
        <taxon>Clupei</taxon>
        <taxon>Clupeiformes</taxon>
        <taxon>Denticipitoidei</taxon>
        <taxon>Denticipitidae</taxon>
        <taxon>Denticeps</taxon>
    </lineage>
</organism>
<feature type="domain" description="Rubicon Homology" evidence="1">
    <location>
        <begin position="68"/>
        <end position="235"/>
    </location>
</feature>
<gene>
    <name evidence="2" type="primary">RUBCNL</name>
</gene>
<sequence length="235" mass="27301">MMGNGSNLCEEIRQRSRMRGTLIWAPPRFQIIFTLQPTHRRSDVIAAQNFLCAGCGTEIEPKYMKRLRYCDYLGKYFCECCHGGEDAVIPARVLTQWDFGRRPVCLFSKQLLDDIWNEPLFKLTSVAKGIYCQAKELQRFRELQEQLMCLKKLLITCRFAKSVLQEFEQLPSHLTQELDLFSMDDLVRVKRGQLTATARTLFYSGTMHVENCEVSVVLSTKMCADTFLYVLRRLL</sequence>
<dbReference type="AlphaFoldDB" id="A0AAY4D4V9"/>